<comment type="caution">
    <text evidence="10">The sequence shown here is derived from an EMBL/GenBank/DDBJ whole genome shotgun (WGS) entry which is preliminary data.</text>
</comment>
<feature type="compositionally biased region" description="Low complexity" evidence="8">
    <location>
        <begin position="1059"/>
        <end position="1071"/>
    </location>
</feature>
<keyword evidence="2" id="KW-0808">Transferase</keyword>
<proteinExistence type="inferred from homology"/>
<evidence type="ECO:0000256" key="4">
    <source>
        <dbReference type="ARBA" id="ARBA00022777"/>
    </source>
</evidence>
<feature type="compositionally biased region" description="Polar residues" evidence="8">
    <location>
        <begin position="1093"/>
        <end position="1110"/>
    </location>
</feature>
<dbReference type="GO" id="GO:0015630">
    <property type="term" value="C:microtubule cytoskeleton"/>
    <property type="evidence" value="ECO:0007669"/>
    <property type="project" value="UniProtKB-ARBA"/>
</dbReference>
<dbReference type="EMBL" id="NEVH01020332">
    <property type="protein sequence ID" value="PNF21856.1"/>
    <property type="molecule type" value="Genomic_DNA"/>
</dbReference>
<dbReference type="PROSITE" id="PS50011">
    <property type="entry name" value="PROTEIN_KINASE_DOM"/>
    <property type="match status" value="1"/>
</dbReference>
<keyword evidence="4 10" id="KW-0418">Kinase</keyword>
<feature type="compositionally biased region" description="Acidic residues" evidence="8">
    <location>
        <begin position="944"/>
        <end position="956"/>
    </location>
</feature>
<evidence type="ECO:0000256" key="1">
    <source>
        <dbReference type="ARBA" id="ARBA00022527"/>
    </source>
</evidence>
<feature type="compositionally biased region" description="Polar residues" evidence="8">
    <location>
        <begin position="1222"/>
        <end position="1241"/>
    </location>
</feature>
<dbReference type="PANTHER" id="PTHR11909">
    <property type="entry name" value="CASEIN KINASE-RELATED"/>
    <property type="match status" value="1"/>
</dbReference>
<sequence length="1365" mass="150986">MTSEDLLQPGHVVKERWKVVRKIGGGGFGEIYEGLDLVTKEQVALKVESARQPKQVLKMEVAVLKKLQGKEHVCRFIGCGRNDRFNYVVMQLQGKNLAELRRAQPRGAFSLSTTLRLGLQILRAIDSIHQVGFLHRDIKPSNFSVGRLPHNARKVYMLDFGLARQYTTATGEVRAPRAAAGFRGTVRYASINAHKNKEMGRHDDLWSLFYMLVEFVNGQLPWRKIKDKEQVGLMKEKYDHRLLLKHLPSDLRQFLDHIQSLEYADKPDYAMLIGLFERCMKRRGVKESDPYDWEKVPSVTSVTDNAVPPAATTSPAILTRPATGILGATRITDNLMEDNLITSLDNNQENIEPDNRRELEAQLDYESVCRRRRHNLHQETTSPLVTETNRDRGDKLVIDKNCNATLAATQASNQPLDTNTQLLQGSPKKQQVAQRRAVSMAGVDPTPETHPHLHQQHTPPSNAPATDKAVDYEGDAVMASARSNSDTQQHQHTGKKTSGVAPSTPTSVTNQNQQQGRKSGATFCRLRVVTAPATCVQDLQGKLIGELEHRGDEVGEDDKDRITVSHDLNNSELPSPRVREVTAELGDSYYSFEAAKAGLIGSSPVTEQRDPLKERVKEHRVRRFHSSGDTARRPISCKLNNRDASITQFAVIDDDNVSALQQVTRGGGGLTLASQWKSQFDDSEETDNEWKGENLQSPEHRHTLTSQAVFPVEPIHTGGTMMVPETSAIDKAASAQQLTSSPALPPITVAPAAATTGTTTICNLPVGRVPPELSRISEDSRQEKPSHQYSPQAHDETLPVDNTSNGYLKPPPGARPRCLNIAGIESFVELQGSLPRAWSLPQLAGHIRPWLEAPLLQQAAFDELVYEVDVMRNIAIRRTQTEKEEAEHERECGRRPSLPTIALNSCPLTKTDRTSAVSRGEAVHVKNKPSQIQTQVEVQKVEKEEEEEEEEDDEGNAMEPVAGRLEIRVLDRAEGSAVVETVNNNLPPTSQAPAKKPEVNEAREHQPKVNGEDSILSRMPVTMESRSEKVTEVVSDRNLKPEELNGLTKLESFKVGAITNGNSGTNNEGNSPVSPSGVGQDDPSVYFDANEENVGTSDNTQQLNNNISDGSQHDKELSRRHSSCLSPVLEAEEQSRKQQQLQTVSTITITSTTSATKSKIPVPVKSPRTSFIDAELTRLYEEDQTALTNMLLHSESSSCVPMAVLPLRRCATLPDARGGGSNNTSSAEDDTAAQQQLTSCTPALRRRRERECKYVTDQSQLNLRFHRPAHRHRQRPVSASASTDMRMQPSIRHRASTGSVPLRGIPSHLLACPNTRGAEESSEADSDSSGGPPHPHPPPLADMRLMENNARCRRFHPVAADVHDT</sequence>
<evidence type="ECO:0000256" key="2">
    <source>
        <dbReference type="ARBA" id="ARBA00022679"/>
    </source>
</evidence>
<gene>
    <name evidence="10" type="ORF">B7P43_G05952</name>
</gene>
<dbReference type="SUPFAM" id="SSF56112">
    <property type="entry name" value="Protein kinase-like (PK-like)"/>
    <property type="match status" value="1"/>
</dbReference>
<feature type="compositionally biased region" description="Basic and acidic residues" evidence="8">
    <location>
        <begin position="777"/>
        <end position="786"/>
    </location>
</feature>
<feature type="binding site" evidence="7">
    <location>
        <position position="46"/>
    </location>
    <ligand>
        <name>ATP</name>
        <dbReference type="ChEBI" id="CHEBI:30616"/>
    </ligand>
</feature>
<evidence type="ECO:0000313" key="11">
    <source>
        <dbReference type="Proteomes" id="UP000235965"/>
    </source>
</evidence>
<dbReference type="FunCoup" id="A0A2J7PZU7">
    <property type="interactions" value="39"/>
</dbReference>
<dbReference type="InParanoid" id="A0A2J7PZU7"/>
<evidence type="ECO:0000256" key="5">
    <source>
        <dbReference type="ARBA" id="ARBA00022840"/>
    </source>
</evidence>
<protein>
    <submittedName>
        <fullName evidence="10">Tau-tubulin kinase-like protein Asator</fullName>
    </submittedName>
</protein>
<keyword evidence="5 7" id="KW-0067">ATP-binding</keyword>
<feature type="compositionally biased region" description="Basic and acidic residues" evidence="8">
    <location>
        <begin position="995"/>
        <end position="1011"/>
    </location>
</feature>
<dbReference type="STRING" id="105785.A0A2J7PZU7"/>
<dbReference type="InterPro" id="IPR000719">
    <property type="entry name" value="Prot_kinase_dom"/>
</dbReference>
<feature type="compositionally biased region" description="Polar residues" evidence="8">
    <location>
        <begin position="481"/>
        <end position="491"/>
    </location>
</feature>
<dbReference type="GO" id="GO:0005524">
    <property type="term" value="F:ATP binding"/>
    <property type="evidence" value="ECO:0007669"/>
    <property type="project" value="UniProtKB-UniRule"/>
</dbReference>
<evidence type="ECO:0000259" key="9">
    <source>
        <dbReference type="PROSITE" id="PS50011"/>
    </source>
</evidence>
<name>A0A2J7PZU7_9NEOP</name>
<evidence type="ECO:0000256" key="8">
    <source>
        <dbReference type="SAM" id="MobiDB-lite"/>
    </source>
</evidence>
<evidence type="ECO:0000256" key="6">
    <source>
        <dbReference type="ARBA" id="ARBA00061588"/>
    </source>
</evidence>
<evidence type="ECO:0000256" key="3">
    <source>
        <dbReference type="ARBA" id="ARBA00022741"/>
    </source>
</evidence>
<feature type="region of interest" description="Disordered" evidence="8">
    <location>
        <begin position="1058"/>
        <end position="1123"/>
    </location>
</feature>
<feature type="region of interest" description="Disordered" evidence="8">
    <location>
        <begin position="410"/>
        <end position="468"/>
    </location>
</feature>
<dbReference type="InterPro" id="IPR017441">
    <property type="entry name" value="Protein_kinase_ATP_BS"/>
</dbReference>
<keyword evidence="11" id="KW-1185">Reference proteome</keyword>
<dbReference type="InterPro" id="IPR047916">
    <property type="entry name" value="TTBK_Asator-like_STKc"/>
</dbReference>
<keyword evidence="3 7" id="KW-0547">Nucleotide-binding</keyword>
<dbReference type="CDD" id="cd14017">
    <property type="entry name" value="STKc_TTBK"/>
    <property type="match status" value="1"/>
</dbReference>
<dbReference type="GO" id="GO:0004674">
    <property type="term" value="F:protein serine/threonine kinase activity"/>
    <property type="evidence" value="ECO:0007669"/>
    <property type="project" value="UniProtKB-KW"/>
</dbReference>
<feature type="compositionally biased region" description="Polar residues" evidence="8">
    <location>
        <begin position="500"/>
        <end position="517"/>
    </location>
</feature>
<dbReference type="Pfam" id="PF00069">
    <property type="entry name" value="Pkinase"/>
    <property type="match status" value="1"/>
</dbReference>
<dbReference type="FunFam" id="1.10.510.10:FF:000481">
    <property type="entry name" value="Asator, isoform D"/>
    <property type="match status" value="1"/>
</dbReference>
<feature type="region of interest" description="Disordered" evidence="8">
    <location>
        <begin position="912"/>
        <end position="959"/>
    </location>
</feature>
<feature type="region of interest" description="Disordered" evidence="8">
    <location>
        <begin position="1268"/>
        <end position="1348"/>
    </location>
</feature>
<feature type="region of interest" description="Disordered" evidence="8">
    <location>
        <begin position="481"/>
        <end position="518"/>
    </location>
</feature>
<dbReference type="InterPro" id="IPR050235">
    <property type="entry name" value="CK1_Ser-Thr_kinase"/>
</dbReference>
<feature type="region of interest" description="Disordered" evidence="8">
    <location>
        <begin position="777"/>
        <end position="809"/>
    </location>
</feature>
<dbReference type="SMART" id="SM00220">
    <property type="entry name" value="S_TKc"/>
    <property type="match status" value="1"/>
</dbReference>
<feature type="compositionally biased region" description="Polar residues" evidence="8">
    <location>
        <begin position="983"/>
        <end position="992"/>
    </location>
</feature>
<dbReference type="Proteomes" id="UP000235965">
    <property type="component" value="Unassembled WGS sequence"/>
</dbReference>
<evidence type="ECO:0000313" key="10">
    <source>
        <dbReference type="EMBL" id="PNF21856.1"/>
    </source>
</evidence>
<keyword evidence="1" id="KW-0723">Serine/threonine-protein kinase</keyword>
<feature type="compositionally biased region" description="Polar residues" evidence="8">
    <location>
        <begin position="410"/>
        <end position="433"/>
    </location>
</feature>
<reference evidence="10 11" key="1">
    <citation type="submission" date="2017-12" db="EMBL/GenBank/DDBJ databases">
        <title>Hemimetabolous genomes reveal molecular basis of termite eusociality.</title>
        <authorList>
            <person name="Harrison M.C."/>
            <person name="Jongepier E."/>
            <person name="Robertson H.M."/>
            <person name="Arning N."/>
            <person name="Bitard-Feildel T."/>
            <person name="Chao H."/>
            <person name="Childers C.P."/>
            <person name="Dinh H."/>
            <person name="Doddapaneni H."/>
            <person name="Dugan S."/>
            <person name="Gowin J."/>
            <person name="Greiner C."/>
            <person name="Han Y."/>
            <person name="Hu H."/>
            <person name="Hughes D.S.T."/>
            <person name="Huylmans A.-K."/>
            <person name="Kemena C."/>
            <person name="Kremer L.P.M."/>
            <person name="Lee S.L."/>
            <person name="Lopez-Ezquerra A."/>
            <person name="Mallet L."/>
            <person name="Monroy-Kuhn J.M."/>
            <person name="Moser A."/>
            <person name="Murali S.C."/>
            <person name="Muzny D.M."/>
            <person name="Otani S."/>
            <person name="Piulachs M.-D."/>
            <person name="Poelchau M."/>
            <person name="Qu J."/>
            <person name="Schaub F."/>
            <person name="Wada-Katsumata A."/>
            <person name="Worley K.C."/>
            <person name="Xie Q."/>
            <person name="Ylla G."/>
            <person name="Poulsen M."/>
            <person name="Gibbs R.A."/>
            <person name="Schal C."/>
            <person name="Richards S."/>
            <person name="Belles X."/>
            <person name="Korb J."/>
            <person name="Bornberg-Bauer E."/>
        </authorList>
    </citation>
    <scope>NUCLEOTIDE SEQUENCE [LARGE SCALE GENOMIC DNA]</scope>
    <source>
        <tissue evidence="10">Whole body</tissue>
    </source>
</reference>
<dbReference type="Gene3D" id="1.10.510.10">
    <property type="entry name" value="Transferase(Phosphotransferase) domain 1"/>
    <property type="match status" value="1"/>
</dbReference>
<comment type="similarity">
    <text evidence="6">Belongs to the protein kinase superfamily. CK1 Ser/Thr protein kinase family.</text>
</comment>
<evidence type="ECO:0000256" key="7">
    <source>
        <dbReference type="PROSITE-ProRule" id="PRU10141"/>
    </source>
</evidence>
<dbReference type="InterPro" id="IPR011009">
    <property type="entry name" value="Kinase-like_dom_sf"/>
</dbReference>
<dbReference type="FunFam" id="3.30.200.20:FF:000358">
    <property type="entry name" value="Tau tubulin kinase 2b"/>
    <property type="match status" value="1"/>
</dbReference>
<feature type="region of interest" description="Disordered" evidence="8">
    <location>
        <begin position="1216"/>
        <end position="1244"/>
    </location>
</feature>
<feature type="region of interest" description="Disordered" evidence="8">
    <location>
        <begin position="983"/>
        <end position="1013"/>
    </location>
</feature>
<accession>A0A2J7PZU7</accession>
<feature type="domain" description="Protein kinase" evidence="9">
    <location>
        <begin position="17"/>
        <end position="280"/>
    </location>
</feature>
<dbReference type="OrthoDB" id="5979581at2759"/>
<dbReference type="PROSITE" id="PS00107">
    <property type="entry name" value="PROTEIN_KINASE_ATP"/>
    <property type="match status" value="1"/>
</dbReference>
<organism evidence="10 11">
    <name type="scientific">Cryptotermes secundus</name>
    <dbReference type="NCBI Taxonomy" id="105785"/>
    <lineage>
        <taxon>Eukaryota</taxon>
        <taxon>Metazoa</taxon>
        <taxon>Ecdysozoa</taxon>
        <taxon>Arthropoda</taxon>
        <taxon>Hexapoda</taxon>
        <taxon>Insecta</taxon>
        <taxon>Pterygota</taxon>
        <taxon>Neoptera</taxon>
        <taxon>Polyneoptera</taxon>
        <taxon>Dictyoptera</taxon>
        <taxon>Blattodea</taxon>
        <taxon>Blattoidea</taxon>
        <taxon>Termitoidae</taxon>
        <taxon>Kalotermitidae</taxon>
        <taxon>Cryptotermitinae</taxon>
        <taxon>Cryptotermes</taxon>
    </lineage>
</organism>